<dbReference type="RefSeq" id="WP_162442471.1">
    <property type="nucleotide sequence ID" value="NZ_CP048222.1"/>
</dbReference>
<name>A0A6C0GEL8_9BACT</name>
<dbReference type="InterPro" id="IPR006640">
    <property type="entry name" value="SprT-like_domain"/>
</dbReference>
<dbReference type="KEGG" id="rhoz:GXP67_06955"/>
<reference evidence="2 3" key="1">
    <citation type="submission" date="2020-01" db="EMBL/GenBank/DDBJ databases">
        <authorList>
            <person name="Kim M.K."/>
        </authorList>
    </citation>
    <scope>NUCLEOTIDE SEQUENCE [LARGE SCALE GENOMIC DNA]</scope>
    <source>
        <strain evidence="2 3">172606-1</strain>
    </source>
</reference>
<dbReference type="Proteomes" id="UP000480178">
    <property type="component" value="Chromosome"/>
</dbReference>
<evidence type="ECO:0000259" key="1">
    <source>
        <dbReference type="Pfam" id="PF10263"/>
    </source>
</evidence>
<sequence length="200" mass="22645">MPLLSVFYQFCPSTAADYCYQLWLSHGFQLRITRARSSKLGDYRFSSAAAVKHQISVNENLNPYSFLVTYIHEVAHLLTFQQYKRKVNPHGKEWKRNFQQLMHPILNETVFPASILLPLQAYMANPKASSCSDAVLLKALQSADLTGSQTFLTELAVGENFTLQGRVFTKGALKRTRILCLEKKSGKQYLIPGQAVVEKL</sequence>
<protein>
    <submittedName>
        <fullName evidence="2">SprT family zinc-dependent metalloprotease</fullName>
    </submittedName>
</protein>
<dbReference type="GO" id="GO:0006950">
    <property type="term" value="P:response to stress"/>
    <property type="evidence" value="ECO:0007669"/>
    <property type="project" value="UniProtKB-ARBA"/>
</dbReference>
<accession>A0A6C0GEL8</accession>
<keyword evidence="2" id="KW-0378">Hydrolase</keyword>
<dbReference type="Pfam" id="PF10263">
    <property type="entry name" value="SprT-like"/>
    <property type="match status" value="1"/>
</dbReference>
<evidence type="ECO:0000313" key="2">
    <source>
        <dbReference type="EMBL" id="QHT66416.1"/>
    </source>
</evidence>
<dbReference type="EMBL" id="CP048222">
    <property type="protein sequence ID" value="QHT66416.1"/>
    <property type="molecule type" value="Genomic_DNA"/>
</dbReference>
<feature type="domain" description="SprT-like" evidence="1">
    <location>
        <begin position="37"/>
        <end position="103"/>
    </location>
</feature>
<dbReference type="GO" id="GO:0008237">
    <property type="term" value="F:metallopeptidase activity"/>
    <property type="evidence" value="ECO:0007669"/>
    <property type="project" value="UniProtKB-KW"/>
</dbReference>
<dbReference type="AlphaFoldDB" id="A0A6C0GEL8"/>
<keyword evidence="2" id="KW-0482">Metalloprotease</keyword>
<proteinExistence type="predicted"/>
<dbReference type="GO" id="GO:0006508">
    <property type="term" value="P:proteolysis"/>
    <property type="evidence" value="ECO:0007669"/>
    <property type="project" value="UniProtKB-KW"/>
</dbReference>
<evidence type="ECO:0000313" key="3">
    <source>
        <dbReference type="Proteomes" id="UP000480178"/>
    </source>
</evidence>
<keyword evidence="3" id="KW-1185">Reference proteome</keyword>
<organism evidence="2 3">
    <name type="scientific">Rhodocytophaga rosea</name>
    <dbReference type="NCBI Taxonomy" id="2704465"/>
    <lineage>
        <taxon>Bacteria</taxon>
        <taxon>Pseudomonadati</taxon>
        <taxon>Bacteroidota</taxon>
        <taxon>Cytophagia</taxon>
        <taxon>Cytophagales</taxon>
        <taxon>Rhodocytophagaceae</taxon>
        <taxon>Rhodocytophaga</taxon>
    </lineage>
</organism>
<gene>
    <name evidence="2" type="ORF">GXP67_06955</name>
</gene>
<keyword evidence="2" id="KW-0645">Protease</keyword>